<dbReference type="AlphaFoldDB" id="A0A6N6VUE7"/>
<evidence type="ECO:0000313" key="3">
    <source>
        <dbReference type="Proteomes" id="UP000437748"/>
    </source>
</evidence>
<dbReference type="PANTHER" id="PTHR37951:SF1">
    <property type="entry name" value="TYPE VI SECRETION SYSTEM COMPONENT TSSA1"/>
    <property type="match status" value="1"/>
</dbReference>
<gene>
    <name evidence="2" type="ORF">GCL60_06800</name>
</gene>
<keyword evidence="3" id="KW-1185">Reference proteome</keyword>
<sequence length="378" mass="44176">MFDNNIENFLKPIDSQMPCGIDLNVSDKLRELRDLRIELQQNETENNSEWNYKKKGATYLTLIEMCENILKSVSKDLMVCNYYIEALFKTYSIQGMLHGLKVYNALCDTYWENIYPELSTEDYDLRAMPFKLLQTGLYKLSSSYLLCEDKEEKILLTHFIDETNSTKLSILKNKIENYLSKIPKSELENKVNLFQEILECLEKTNDYLELIPVDDIDIFLCHKYLKKTLKLYQNSLDKQNDLLTAAKANSEQVVSNTNLNQEVKQTDNAFNIINQMTPKESHFLSLLNSETTPTSYSTLSQENLYEIQIKSREDAYKMIEKSIQFLLKQDPQSLIPNMIQKNLSYRNLPIHKVFQELEEICNGKNSFVRLFENAENGN</sequence>
<accession>A0A6N6VUE7</accession>
<organism evidence="2 3">
    <name type="scientific">Silvanigrella paludirubra</name>
    <dbReference type="NCBI Taxonomy" id="2499159"/>
    <lineage>
        <taxon>Bacteria</taxon>
        <taxon>Pseudomonadati</taxon>
        <taxon>Bdellovibrionota</taxon>
        <taxon>Oligoflexia</taxon>
        <taxon>Silvanigrellales</taxon>
        <taxon>Silvanigrellaceae</taxon>
        <taxon>Silvanigrella</taxon>
    </lineage>
</organism>
<evidence type="ECO:0000259" key="1">
    <source>
        <dbReference type="Pfam" id="PF06812"/>
    </source>
</evidence>
<dbReference type="RefSeq" id="WP_153419636.1">
    <property type="nucleotide sequence ID" value="NZ_WFLM01000002.1"/>
</dbReference>
<feature type="domain" description="ImpA N-terminal" evidence="1">
    <location>
        <begin position="10"/>
        <end position="133"/>
    </location>
</feature>
<dbReference type="InterPro" id="IPR010657">
    <property type="entry name" value="ImpA_N"/>
</dbReference>
<comment type="caution">
    <text evidence="2">The sequence shown here is derived from an EMBL/GenBank/DDBJ whole genome shotgun (WGS) entry which is preliminary data.</text>
</comment>
<dbReference type="Pfam" id="PF06812">
    <property type="entry name" value="ImpA_N"/>
    <property type="match status" value="1"/>
</dbReference>
<reference evidence="2 3" key="1">
    <citation type="submission" date="2019-10" db="EMBL/GenBank/DDBJ databases">
        <title>New species of Slilvanegrellaceae.</title>
        <authorList>
            <person name="Pitt A."/>
            <person name="Hahn M.W."/>
        </authorList>
    </citation>
    <scope>NUCLEOTIDE SEQUENCE [LARGE SCALE GENOMIC DNA]</scope>
    <source>
        <strain evidence="2 3">SP-Ram-0.45-NSY-1</strain>
    </source>
</reference>
<dbReference type="OrthoDB" id="9771118at2"/>
<dbReference type="EMBL" id="WFLM01000002">
    <property type="protein sequence ID" value="KAB8039965.1"/>
    <property type="molecule type" value="Genomic_DNA"/>
</dbReference>
<protein>
    <recommendedName>
        <fullName evidence="1">ImpA N-terminal domain-containing protein</fullName>
    </recommendedName>
</protein>
<dbReference type="Proteomes" id="UP000437748">
    <property type="component" value="Unassembled WGS sequence"/>
</dbReference>
<dbReference type="PANTHER" id="PTHR37951">
    <property type="entry name" value="CYTOPLASMIC PROTEIN-RELATED"/>
    <property type="match status" value="1"/>
</dbReference>
<name>A0A6N6VUE7_9BACT</name>
<dbReference type="InterPro" id="IPR017740">
    <property type="entry name" value="TssA-like"/>
</dbReference>
<evidence type="ECO:0000313" key="2">
    <source>
        <dbReference type="EMBL" id="KAB8039965.1"/>
    </source>
</evidence>
<proteinExistence type="predicted"/>